<dbReference type="HOGENOM" id="CLU_1127507_0_0_11"/>
<dbReference type="RefSeq" id="WP_013118809.1">
    <property type="nucleotide sequence ID" value="NC_014151.1"/>
</dbReference>
<dbReference type="OrthoDB" id="157327at2"/>
<dbReference type="CDD" id="cd04301">
    <property type="entry name" value="NAT_SF"/>
    <property type="match status" value="1"/>
</dbReference>
<dbReference type="KEGG" id="cfl:Cfla_3610"/>
<keyword evidence="4" id="KW-1185">Reference proteome</keyword>
<dbReference type="InterPro" id="IPR016181">
    <property type="entry name" value="Acyl_CoA_acyltransferase"/>
</dbReference>
<dbReference type="Gene3D" id="3.40.630.30">
    <property type="match status" value="1"/>
</dbReference>
<sequence>MSTLPGGLELRTARPSDLDQVGALLVERGEEPDALDHRLVVEGELGWDACAVVVDGDRVVSTATLLDETVRVGDIVLPAGQVELVATDRAYEGRGLVRALMGWAHGRSRDRGHLLQVMIGIPYFYRLFGYEYAIDIPRARALREAAPPAGGATEHPSRDTGRQVLRDATTADVPALVALQDTARGLGEPLTIVHRPLTVPGRAWADLLEPGGADATQYYAASRVWSGSTPTCTHRTPSSSAPCSRR</sequence>
<proteinExistence type="predicted"/>
<dbReference type="eggNOG" id="COG4552">
    <property type="taxonomic scope" value="Bacteria"/>
</dbReference>
<evidence type="ECO:0000256" key="1">
    <source>
        <dbReference type="SAM" id="MobiDB-lite"/>
    </source>
</evidence>
<organism evidence="3 4">
    <name type="scientific">Cellulomonas flavigena (strain ATCC 482 / DSM 20109 / BCRC 11376 / JCM 18109 / NBRC 3775 / NCIMB 8073 / NRS 134)</name>
    <dbReference type="NCBI Taxonomy" id="446466"/>
    <lineage>
        <taxon>Bacteria</taxon>
        <taxon>Bacillati</taxon>
        <taxon>Actinomycetota</taxon>
        <taxon>Actinomycetes</taxon>
        <taxon>Micrococcales</taxon>
        <taxon>Cellulomonadaceae</taxon>
        <taxon>Cellulomonas</taxon>
    </lineage>
</organism>
<dbReference type="AlphaFoldDB" id="D5UDM5"/>
<feature type="domain" description="N-acetyltransferase" evidence="2">
    <location>
        <begin position="8"/>
        <end position="149"/>
    </location>
</feature>
<accession>D5UDM5</accession>
<evidence type="ECO:0000313" key="3">
    <source>
        <dbReference type="EMBL" id="ADG76481.1"/>
    </source>
</evidence>
<dbReference type="STRING" id="446466.Cfla_3610"/>
<dbReference type="Proteomes" id="UP000000849">
    <property type="component" value="Chromosome"/>
</dbReference>
<dbReference type="EMBL" id="CP001964">
    <property type="protein sequence ID" value="ADG76481.1"/>
    <property type="molecule type" value="Genomic_DNA"/>
</dbReference>
<dbReference type="PROSITE" id="PS51186">
    <property type="entry name" value="GNAT"/>
    <property type="match status" value="1"/>
</dbReference>
<reference evidence="3 4" key="1">
    <citation type="journal article" date="2010" name="Stand. Genomic Sci.">
        <title>Complete genome sequence of Cellulomonas flavigena type strain (134).</title>
        <authorList>
            <person name="Abt B."/>
            <person name="Foster B."/>
            <person name="Lapidus A."/>
            <person name="Clum A."/>
            <person name="Sun H."/>
            <person name="Pukall R."/>
            <person name="Lucas S."/>
            <person name="Glavina Del Rio T."/>
            <person name="Nolan M."/>
            <person name="Tice H."/>
            <person name="Cheng J.F."/>
            <person name="Pitluck S."/>
            <person name="Liolios K."/>
            <person name="Ivanova N."/>
            <person name="Mavromatis K."/>
            <person name="Ovchinnikova G."/>
            <person name="Pati A."/>
            <person name="Goodwin L."/>
            <person name="Chen A."/>
            <person name="Palaniappan K."/>
            <person name="Land M."/>
            <person name="Hauser L."/>
            <person name="Chang Y.J."/>
            <person name="Jeffries C.D."/>
            <person name="Rohde M."/>
            <person name="Goker M."/>
            <person name="Woyke T."/>
            <person name="Bristow J."/>
            <person name="Eisen J.A."/>
            <person name="Markowitz V."/>
            <person name="Hugenholtz P."/>
            <person name="Kyrpides N.C."/>
            <person name="Klenk H.P."/>
        </authorList>
    </citation>
    <scope>NUCLEOTIDE SEQUENCE [LARGE SCALE GENOMIC DNA]</scope>
    <source>
        <strain evidence="4">ATCC 482 / DSM 20109 / BCRC 11376 / JCM 18109 / NBRC 3775 / NCIMB 8073 / NRS 134</strain>
    </source>
</reference>
<dbReference type="InterPro" id="IPR000182">
    <property type="entry name" value="GNAT_dom"/>
</dbReference>
<gene>
    <name evidence="3" type="ordered locus">Cfla_3610</name>
</gene>
<dbReference type="Pfam" id="PF13527">
    <property type="entry name" value="Acetyltransf_9"/>
    <property type="match status" value="1"/>
</dbReference>
<evidence type="ECO:0000259" key="2">
    <source>
        <dbReference type="PROSITE" id="PS51186"/>
    </source>
</evidence>
<dbReference type="SUPFAM" id="SSF55729">
    <property type="entry name" value="Acyl-CoA N-acyltransferases (Nat)"/>
    <property type="match status" value="1"/>
</dbReference>
<protein>
    <recommendedName>
        <fullName evidence="2">N-acetyltransferase domain-containing protein</fullName>
    </recommendedName>
</protein>
<evidence type="ECO:0000313" key="4">
    <source>
        <dbReference type="Proteomes" id="UP000000849"/>
    </source>
</evidence>
<dbReference type="GO" id="GO:0016747">
    <property type="term" value="F:acyltransferase activity, transferring groups other than amino-acyl groups"/>
    <property type="evidence" value="ECO:0007669"/>
    <property type="project" value="InterPro"/>
</dbReference>
<name>D5UDM5_CELFN</name>
<feature type="region of interest" description="Disordered" evidence="1">
    <location>
        <begin position="227"/>
        <end position="246"/>
    </location>
</feature>